<dbReference type="KEGG" id="vg:26516005"/>
<keyword evidence="2" id="KW-1185">Reference proteome</keyword>
<reference evidence="1 2" key="1">
    <citation type="journal article" date="2015" name="PLoS ONE">
        <title>Lysis to Kill: Evaluation of the Lytic Abilities, and Genomics of Nine Bacteriophages Infective for Gordonia spp. and Their Potential Use in Activated Sludge Foam Biocontrol.</title>
        <authorList>
            <person name="Dyson Z.A."/>
            <person name="Tucci J."/>
            <person name="Seviour R.J."/>
            <person name="Petrovski S."/>
        </authorList>
    </citation>
    <scope>NUCLEOTIDE SEQUENCE [LARGE SCALE GENOMIC DNA]</scope>
</reference>
<dbReference type="GeneID" id="26516005"/>
<dbReference type="EMBL" id="KR053201">
    <property type="protein sequence ID" value="AKJ72390.1"/>
    <property type="molecule type" value="Genomic_DNA"/>
</dbReference>
<evidence type="ECO:0000313" key="2">
    <source>
        <dbReference type="Proteomes" id="UP000204476"/>
    </source>
</evidence>
<accession>A0A0K0N6E7</accession>
<dbReference type="OrthoDB" id="40490at10239"/>
<dbReference type="Proteomes" id="UP000204476">
    <property type="component" value="Genome"/>
</dbReference>
<gene>
    <name evidence="1" type="ORF">GTE8_47</name>
</gene>
<evidence type="ECO:0000313" key="1">
    <source>
        <dbReference type="EMBL" id="AKJ72390.1"/>
    </source>
</evidence>
<organism evidence="1 2">
    <name type="scientific">Gordonia phage GTE8</name>
    <dbReference type="NCBI Taxonomy" id="1647475"/>
    <lineage>
        <taxon>Viruses</taxon>
        <taxon>Duplodnaviria</taxon>
        <taxon>Heunggongvirae</taxon>
        <taxon>Uroviricota</taxon>
        <taxon>Caudoviricetes</taxon>
        <taxon>Zierdtviridae</taxon>
        <taxon>Emilbogenvirinae</taxon>
        <taxon>Foxborovirus</taxon>
        <taxon>Foxborovirus GTE8</taxon>
    </lineage>
</organism>
<name>A0A0K0N6E7_9CAUD</name>
<protein>
    <submittedName>
        <fullName evidence="1">Uncharacterized protein</fullName>
    </submittedName>
</protein>
<proteinExistence type="predicted"/>
<dbReference type="RefSeq" id="YP_009187109.1">
    <property type="nucleotide sequence ID" value="NC_028653.1"/>
</dbReference>
<sequence>MKPTVVVHYQLKSLMGPRTVTYRYDTVGTGFRVPAVNEHLQADGRLYCVARVTWNLNSPSVQQEVTVTADEVGL</sequence>